<dbReference type="PANTHER" id="PTHR28055">
    <property type="entry name" value="ALTERED INHERITANCE OF MITOCHONDRIA PROTEIN 41, MITOCHONDRIAL"/>
    <property type="match status" value="1"/>
</dbReference>
<dbReference type="Pfam" id="PF09424">
    <property type="entry name" value="YqeY"/>
    <property type="match status" value="1"/>
</dbReference>
<dbReference type="EMBL" id="CP000774">
    <property type="protein sequence ID" value="ABS63929.1"/>
    <property type="molecule type" value="Genomic_DNA"/>
</dbReference>
<sequence>MSQSLRDSIKQGLTEATKAQDKRRMSTLRLIQAALKDRDIAGRTDGRDAGVSDAEILEVLSKMVKQRRESVGMYESAGRMELAQQEKEEIEIIESFLPKQLSDSETEDAVAAVIAETGASGIKDMGRVMGELKKRHAGQMDFAKAGAIVKAKLT</sequence>
<dbReference type="InterPro" id="IPR003789">
    <property type="entry name" value="Asn/Gln_tRNA_amidoTrase-B-like"/>
</dbReference>
<dbReference type="OrthoDB" id="9788127at2"/>
<dbReference type="HOGENOM" id="CLU_079430_2_2_5"/>
<accession>A7HVJ6</accession>
<feature type="region of interest" description="Disordered" evidence="1">
    <location>
        <begin position="1"/>
        <end position="21"/>
    </location>
</feature>
<name>A7HVJ6_PARL1</name>
<evidence type="ECO:0000313" key="2">
    <source>
        <dbReference type="EMBL" id="ABS63929.1"/>
    </source>
</evidence>
<dbReference type="InterPro" id="IPR042184">
    <property type="entry name" value="YqeY/Aim41_N"/>
</dbReference>
<dbReference type="eggNOG" id="COG1610">
    <property type="taxonomic scope" value="Bacteria"/>
</dbReference>
<evidence type="ECO:0000256" key="1">
    <source>
        <dbReference type="SAM" id="MobiDB-lite"/>
    </source>
</evidence>
<dbReference type="InterPro" id="IPR023168">
    <property type="entry name" value="GatB_Yqey_C_2"/>
</dbReference>
<dbReference type="GO" id="GO:0016884">
    <property type="term" value="F:carbon-nitrogen ligase activity, with glutamine as amido-N-donor"/>
    <property type="evidence" value="ECO:0007669"/>
    <property type="project" value="InterPro"/>
</dbReference>
<dbReference type="Gene3D" id="1.10.1510.10">
    <property type="entry name" value="Uncharacterised protein YqeY/AIM41 PF09424, N-terminal domain"/>
    <property type="match status" value="1"/>
</dbReference>
<organism evidence="2 3">
    <name type="scientific">Parvibaculum lavamentivorans (strain DS-1 / DSM 13023 / NCIMB 13966)</name>
    <dbReference type="NCBI Taxonomy" id="402881"/>
    <lineage>
        <taxon>Bacteria</taxon>
        <taxon>Pseudomonadati</taxon>
        <taxon>Pseudomonadota</taxon>
        <taxon>Alphaproteobacteria</taxon>
        <taxon>Hyphomicrobiales</taxon>
        <taxon>Parvibaculaceae</taxon>
        <taxon>Parvibaculum</taxon>
    </lineage>
</organism>
<dbReference type="KEGG" id="pla:Plav_2315"/>
<dbReference type="RefSeq" id="WP_012111235.1">
    <property type="nucleotide sequence ID" value="NC_009719.1"/>
</dbReference>
<dbReference type="Gene3D" id="1.10.10.410">
    <property type="match status" value="1"/>
</dbReference>
<dbReference type="PANTHER" id="PTHR28055:SF1">
    <property type="entry name" value="ALTERED INHERITANCE OF MITOCHONDRIA PROTEIN 41, MITOCHONDRIAL"/>
    <property type="match status" value="1"/>
</dbReference>
<evidence type="ECO:0000313" key="3">
    <source>
        <dbReference type="Proteomes" id="UP000006377"/>
    </source>
</evidence>
<dbReference type="Proteomes" id="UP000006377">
    <property type="component" value="Chromosome"/>
</dbReference>
<reference evidence="2 3" key="1">
    <citation type="journal article" date="2011" name="Stand. Genomic Sci.">
        <title>Complete genome sequence of Parvibaculum lavamentivorans type strain (DS-1(T)).</title>
        <authorList>
            <person name="Schleheck D."/>
            <person name="Weiss M."/>
            <person name="Pitluck S."/>
            <person name="Bruce D."/>
            <person name="Land M.L."/>
            <person name="Han S."/>
            <person name="Saunders E."/>
            <person name="Tapia R."/>
            <person name="Detter C."/>
            <person name="Brettin T."/>
            <person name="Han J."/>
            <person name="Woyke T."/>
            <person name="Goodwin L."/>
            <person name="Pennacchio L."/>
            <person name="Nolan M."/>
            <person name="Cook A.M."/>
            <person name="Kjelleberg S."/>
            <person name="Thomas T."/>
        </authorList>
    </citation>
    <scope>NUCLEOTIDE SEQUENCE [LARGE SCALE GENOMIC DNA]</scope>
    <source>
        <strain evidence="3">DS-1 / DSM 13023 / NCIMB 13966</strain>
    </source>
</reference>
<protein>
    <submittedName>
        <fullName evidence="2">GatB/Yqey domain protein</fullName>
    </submittedName>
</protein>
<proteinExistence type="predicted"/>
<dbReference type="AlphaFoldDB" id="A7HVJ6"/>
<keyword evidence="3" id="KW-1185">Reference proteome</keyword>
<dbReference type="InterPro" id="IPR019004">
    <property type="entry name" value="YqeY/Aim41"/>
</dbReference>
<gene>
    <name evidence="2" type="ordered locus">Plav_2315</name>
</gene>
<dbReference type="STRING" id="402881.Plav_2315"/>
<dbReference type="SUPFAM" id="SSF89095">
    <property type="entry name" value="GatB/YqeY motif"/>
    <property type="match status" value="1"/>
</dbReference>